<proteinExistence type="predicted"/>
<dbReference type="STRING" id="523846.Mfer_0633"/>
<dbReference type="EMBL" id="CP002278">
    <property type="protein sequence ID" value="ADP77432.1"/>
    <property type="molecule type" value="Genomic_DNA"/>
</dbReference>
<feature type="transmembrane region" description="Helical" evidence="6">
    <location>
        <begin position="407"/>
        <end position="436"/>
    </location>
</feature>
<feature type="transmembrane region" description="Helical" evidence="6">
    <location>
        <begin position="83"/>
        <end position="102"/>
    </location>
</feature>
<keyword evidence="4 6" id="KW-1133">Transmembrane helix</keyword>
<keyword evidence="8" id="KW-0830">Ubiquinone</keyword>
<feature type="transmembrane region" description="Helical" evidence="6">
    <location>
        <begin position="204"/>
        <end position="225"/>
    </location>
</feature>
<dbReference type="OrthoDB" id="371891at2157"/>
<evidence type="ECO:0000313" key="9">
    <source>
        <dbReference type="Proteomes" id="UP000002315"/>
    </source>
</evidence>
<feature type="transmembrane region" description="Helical" evidence="6">
    <location>
        <begin position="332"/>
        <end position="359"/>
    </location>
</feature>
<dbReference type="Pfam" id="PF00361">
    <property type="entry name" value="Proton_antipo_M"/>
    <property type="match status" value="1"/>
</dbReference>
<feature type="transmembrane region" description="Helical" evidence="6">
    <location>
        <begin position="6"/>
        <end position="24"/>
    </location>
</feature>
<feature type="transmembrane region" description="Helical" evidence="6">
    <location>
        <begin position="365"/>
        <end position="386"/>
    </location>
</feature>
<evidence type="ECO:0000313" key="8">
    <source>
        <dbReference type="EMBL" id="ADP77432.1"/>
    </source>
</evidence>
<dbReference type="InterPro" id="IPR001750">
    <property type="entry name" value="ND/Mrp_TM"/>
</dbReference>
<feature type="transmembrane region" description="Helical" evidence="6">
    <location>
        <begin position="178"/>
        <end position="197"/>
    </location>
</feature>
<evidence type="ECO:0000256" key="5">
    <source>
        <dbReference type="ARBA" id="ARBA00023136"/>
    </source>
</evidence>
<feature type="transmembrane region" description="Helical" evidence="6">
    <location>
        <begin position="56"/>
        <end position="76"/>
    </location>
</feature>
<dbReference type="InterPro" id="IPR050586">
    <property type="entry name" value="CPA3_Na-H_Antiporter_D"/>
</dbReference>
<evidence type="ECO:0000256" key="2">
    <source>
        <dbReference type="ARBA" id="ARBA00022475"/>
    </source>
</evidence>
<dbReference type="GO" id="GO:0005886">
    <property type="term" value="C:plasma membrane"/>
    <property type="evidence" value="ECO:0007669"/>
    <property type="project" value="UniProtKB-SubCell"/>
</dbReference>
<evidence type="ECO:0000256" key="3">
    <source>
        <dbReference type="ARBA" id="ARBA00022692"/>
    </source>
</evidence>
<accession>E3GYQ0</accession>
<gene>
    <name evidence="8" type="ordered locus">Mfer_0633</name>
</gene>
<keyword evidence="9" id="KW-1185">Reference proteome</keyword>
<dbReference type="PANTHER" id="PTHR42703:SF1">
    <property type="entry name" value="NA(+)_H(+) ANTIPORTER SUBUNIT D1"/>
    <property type="match status" value="1"/>
</dbReference>
<dbReference type="HOGENOM" id="CLU_007100_9_5_2"/>
<reference evidence="8 9" key="1">
    <citation type="journal article" date="2010" name="Stand. Genomic Sci.">
        <title>Complete genome sequence of Methanothermus fervidus type strain (V24S).</title>
        <authorList>
            <person name="Anderson I."/>
            <person name="Djao O.D."/>
            <person name="Misra M."/>
            <person name="Chertkov O."/>
            <person name="Nolan M."/>
            <person name="Lucas S."/>
            <person name="Lapidus A."/>
            <person name="Del Rio T.G."/>
            <person name="Tice H."/>
            <person name="Cheng J.F."/>
            <person name="Tapia R."/>
            <person name="Han C."/>
            <person name="Goodwin L."/>
            <person name="Pitluck S."/>
            <person name="Liolios K."/>
            <person name="Ivanova N."/>
            <person name="Mavromatis K."/>
            <person name="Mikhailova N."/>
            <person name="Pati A."/>
            <person name="Brambilla E."/>
            <person name="Chen A."/>
            <person name="Palaniappan K."/>
            <person name="Land M."/>
            <person name="Hauser L."/>
            <person name="Chang Y.J."/>
            <person name="Jeffries C.D."/>
            <person name="Sikorski J."/>
            <person name="Spring S."/>
            <person name="Rohde M."/>
            <person name="Eichinger K."/>
            <person name="Huber H."/>
            <person name="Wirth R."/>
            <person name="Goker M."/>
            <person name="Detter J.C."/>
            <person name="Woyke T."/>
            <person name="Bristow J."/>
            <person name="Eisen J.A."/>
            <person name="Markowitz V."/>
            <person name="Hugenholtz P."/>
            <person name="Klenk H.P."/>
            <person name="Kyrpides N.C."/>
        </authorList>
    </citation>
    <scope>NUCLEOTIDE SEQUENCE [LARGE SCALE GENOMIC DNA]</scope>
    <source>
        <strain evidence="9">ATCC 43054 / DSM 2088 / JCM 10308 / V24 S</strain>
    </source>
</reference>
<feature type="transmembrane region" description="Helical" evidence="6">
    <location>
        <begin position="31"/>
        <end position="50"/>
    </location>
</feature>
<feature type="transmembrane region" description="Helical" evidence="6">
    <location>
        <begin position="108"/>
        <end position="126"/>
    </location>
</feature>
<keyword evidence="3 6" id="KW-0812">Transmembrane</keyword>
<feature type="transmembrane region" description="Helical" evidence="6">
    <location>
        <begin position="237"/>
        <end position="255"/>
    </location>
</feature>
<feature type="transmembrane region" description="Helical" evidence="6">
    <location>
        <begin position="290"/>
        <end position="311"/>
    </location>
</feature>
<organism evidence="8 9">
    <name type="scientific">Methanothermus fervidus (strain ATCC 43054 / DSM 2088 / JCM 10308 / V24 S)</name>
    <dbReference type="NCBI Taxonomy" id="523846"/>
    <lineage>
        <taxon>Archaea</taxon>
        <taxon>Methanobacteriati</taxon>
        <taxon>Methanobacteriota</taxon>
        <taxon>Methanomada group</taxon>
        <taxon>Methanobacteria</taxon>
        <taxon>Methanobacteriales</taxon>
        <taxon>Methanothermaceae</taxon>
        <taxon>Methanothermus</taxon>
    </lineage>
</organism>
<comment type="subcellular location">
    <subcellularLocation>
        <location evidence="1">Cell membrane</location>
        <topology evidence="1">Multi-pass membrane protein</topology>
    </subcellularLocation>
</comment>
<evidence type="ECO:0000256" key="6">
    <source>
        <dbReference type="SAM" id="Phobius"/>
    </source>
</evidence>
<dbReference type="PANTHER" id="PTHR42703">
    <property type="entry name" value="NADH DEHYDROGENASE"/>
    <property type="match status" value="1"/>
</dbReference>
<keyword evidence="2" id="KW-1003">Cell membrane</keyword>
<keyword evidence="5 6" id="KW-0472">Membrane</keyword>
<protein>
    <submittedName>
        <fullName evidence="8">NADH/Ubiquinone/plastoquinone (Complex I)</fullName>
    </submittedName>
</protein>
<dbReference type="AlphaFoldDB" id="E3GYQ0"/>
<evidence type="ECO:0000256" key="4">
    <source>
        <dbReference type="ARBA" id="ARBA00022989"/>
    </source>
</evidence>
<feature type="transmembrane region" description="Helical" evidence="6">
    <location>
        <begin position="138"/>
        <end position="158"/>
    </location>
</feature>
<evidence type="ECO:0000259" key="7">
    <source>
        <dbReference type="Pfam" id="PF00361"/>
    </source>
</evidence>
<dbReference type="Proteomes" id="UP000002315">
    <property type="component" value="Chromosome"/>
</dbReference>
<name>E3GYQ0_METFV</name>
<evidence type="ECO:0000256" key="1">
    <source>
        <dbReference type="ARBA" id="ARBA00004651"/>
    </source>
</evidence>
<sequence length="437" mass="48167">MNLEGMAIMIAIIAVIVIMTSRIIWKERKLLPLYIAIFISIVQLVLSLYAKGVAGLSGSTAAFISILSLLVSITTAENIERKTMLAIGLILFNAVSFLIPYTNDIIRLFIYWKTLSFVILGSLNMRHTEDEYEASIKYIVICVIAVLVALVGIFMAIHDAQSTKITDIIHKSSFIAKVLIVAGLAAEAAMFPMYFWLPDVHMTMLPLLAVLLMGAATPSTTYVVGHIASTNIFTKEIVGILAVVTSIIAALAATFQKNIKRLLAYSTLSHFGYMLFAFTTGVPLGVQYGALHILAHATVKIPAFLVAYLMIEYVGMYSVSGLRELDVDIIRFIVITSAIGLLGLPPLLTFWSEVFIFIASYSLGGIWKLLALAFFMAILFSTGYAFKLIYSFSKRNDKKDVKLNRKIVIASLPLAIAVVLSIIFGIFQSNIIIYFFH</sequence>
<feature type="transmembrane region" description="Helical" evidence="6">
    <location>
        <begin position="262"/>
        <end position="284"/>
    </location>
</feature>
<feature type="domain" description="NADH:quinone oxidoreductase/Mrp antiporter transmembrane" evidence="7">
    <location>
        <begin position="103"/>
        <end position="372"/>
    </location>
</feature>
<dbReference type="KEGG" id="mfv:Mfer_0633"/>